<keyword evidence="4" id="KW-1185">Reference proteome</keyword>
<feature type="transmembrane region" description="Helical" evidence="2">
    <location>
        <begin position="320"/>
        <end position="342"/>
    </location>
</feature>
<dbReference type="PANTHER" id="PTHR41983:SF2">
    <property type="entry name" value="SHORT-CHAIN FATTY ACID TRANSPORTER-RELATED"/>
    <property type="match status" value="1"/>
</dbReference>
<dbReference type="Pfam" id="PF02667">
    <property type="entry name" value="SCFA_trans"/>
    <property type="match status" value="1"/>
</dbReference>
<feature type="transmembrane region" description="Helical" evidence="2">
    <location>
        <begin position="431"/>
        <end position="454"/>
    </location>
</feature>
<dbReference type="EMBL" id="VFIY01000018">
    <property type="protein sequence ID" value="TPD57611.1"/>
    <property type="molecule type" value="Genomic_DNA"/>
</dbReference>
<feature type="region of interest" description="Disordered" evidence="1">
    <location>
        <begin position="230"/>
        <end position="249"/>
    </location>
</feature>
<feature type="transmembrane region" description="Helical" evidence="2">
    <location>
        <begin position="97"/>
        <end position="126"/>
    </location>
</feature>
<dbReference type="PANTHER" id="PTHR41983">
    <property type="entry name" value="SHORT-CHAIN FATTY ACID TRANSPORTER-RELATED"/>
    <property type="match status" value="1"/>
</dbReference>
<evidence type="ECO:0000256" key="1">
    <source>
        <dbReference type="SAM" id="MobiDB-lite"/>
    </source>
</evidence>
<evidence type="ECO:0000313" key="3">
    <source>
        <dbReference type="EMBL" id="TPD57611.1"/>
    </source>
</evidence>
<keyword evidence="2" id="KW-0812">Transmembrane</keyword>
<feature type="transmembrane region" description="Helical" evidence="2">
    <location>
        <begin position="354"/>
        <end position="370"/>
    </location>
</feature>
<dbReference type="OrthoDB" id="9342495at2"/>
<name>A0A501PBZ4_9PROT</name>
<dbReference type="InterPro" id="IPR006160">
    <property type="entry name" value="SCFA_transpt_AtoE"/>
</dbReference>
<keyword evidence="2" id="KW-0472">Membrane</keyword>
<gene>
    <name evidence="3" type="ORF">FIV46_15995</name>
</gene>
<dbReference type="GO" id="GO:0005886">
    <property type="term" value="C:plasma membrane"/>
    <property type="evidence" value="ECO:0007669"/>
    <property type="project" value="TreeGrafter"/>
</dbReference>
<evidence type="ECO:0000256" key="2">
    <source>
        <dbReference type="SAM" id="Phobius"/>
    </source>
</evidence>
<sequence length="455" mass="49206">MKYFQLLAKPFTIFVERYYPDPFVFAILLTLLTYLITLGLTDITPMDAVVAWGDGLASLLSFMAQLAIMLIAAHALAHTDSIQRCLRFLGGLPKSQAAAYLMVTVIAGLASLLSWSLGLVAGAILAQQVAIEGRRKGLRLHFPLLVASAYAGFVIWHMGYSASAPLFVATPGNALEGTIGGLIPVTDTIFAGWNILIAFVTLALVAITCSLMRPKEEDILEAPVEAMESMREDEEEADRSAGHGSPLSPAGHMDNSRLISIALGLFLMVYLVHWFSSKGLNLNLNIVNWSFLALGLILARNPLHYVGLIGNASRTVSPVLLQYPLYAGIMGLMFNSGLVNVMSDWFTSISTPETLPFWAFISGGLVNFFVPSGGGQWAIQGPVFIDAAQKLGVDLPLVVMGVAYGDQWTNMIQPFWTIPLLAIAGLHMRQIMGYTFVIFLVTFLTFGGGLLIAAT</sequence>
<accession>A0A501PBZ4</accession>
<feature type="transmembrane region" description="Helical" evidence="2">
    <location>
        <begin position="55"/>
        <end position="77"/>
    </location>
</feature>
<protein>
    <submittedName>
        <fullName evidence="3">Short-chain fatty acid transporter</fullName>
    </submittedName>
</protein>
<organism evidence="3 4">
    <name type="scientific">Emcibacter nanhaiensis</name>
    <dbReference type="NCBI Taxonomy" id="1505037"/>
    <lineage>
        <taxon>Bacteria</taxon>
        <taxon>Pseudomonadati</taxon>
        <taxon>Pseudomonadota</taxon>
        <taxon>Alphaproteobacteria</taxon>
        <taxon>Emcibacterales</taxon>
        <taxon>Emcibacteraceae</taxon>
        <taxon>Emcibacter</taxon>
    </lineage>
</organism>
<feature type="transmembrane region" description="Helical" evidence="2">
    <location>
        <begin position="190"/>
        <end position="211"/>
    </location>
</feature>
<keyword evidence="2" id="KW-1133">Transmembrane helix</keyword>
<comment type="caution">
    <text evidence="3">The sequence shown here is derived from an EMBL/GenBank/DDBJ whole genome shotgun (WGS) entry which is preliminary data.</text>
</comment>
<evidence type="ECO:0000313" key="4">
    <source>
        <dbReference type="Proteomes" id="UP000319148"/>
    </source>
</evidence>
<feature type="transmembrane region" description="Helical" evidence="2">
    <location>
        <begin position="282"/>
        <end position="299"/>
    </location>
</feature>
<dbReference type="InterPro" id="IPR000434">
    <property type="entry name" value="PC1"/>
</dbReference>
<feature type="transmembrane region" description="Helical" evidence="2">
    <location>
        <begin position="23"/>
        <end position="43"/>
    </location>
</feature>
<feature type="transmembrane region" description="Helical" evidence="2">
    <location>
        <begin position="258"/>
        <end position="276"/>
    </location>
</feature>
<dbReference type="PRINTS" id="PR00500">
    <property type="entry name" value="POLYCYSTIN1"/>
</dbReference>
<feature type="transmembrane region" description="Helical" evidence="2">
    <location>
        <begin position="138"/>
        <end position="158"/>
    </location>
</feature>
<dbReference type="RefSeq" id="WP_139941926.1">
    <property type="nucleotide sequence ID" value="NZ_JBHSYP010000005.1"/>
</dbReference>
<dbReference type="Proteomes" id="UP000319148">
    <property type="component" value="Unassembled WGS sequence"/>
</dbReference>
<proteinExistence type="predicted"/>
<dbReference type="AlphaFoldDB" id="A0A501PBZ4"/>
<reference evidence="4" key="1">
    <citation type="submission" date="2019-06" db="EMBL/GenBank/DDBJ databases">
        <title>The complete genome of Emcibacter congregatus ZYLT.</title>
        <authorList>
            <person name="Zhao Z."/>
        </authorList>
    </citation>
    <scope>NUCLEOTIDE SEQUENCE [LARGE SCALE GENOMIC DNA]</scope>
    <source>
        <strain evidence="4">MCCC 1A06723</strain>
    </source>
</reference>